<evidence type="ECO:0008006" key="3">
    <source>
        <dbReference type="Google" id="ProtNLM"/>
    </source>
</evidence>
<dbReference type="InterPro" id="IPR010982">
    <property type="entry name" value="Lambda_DNA-bd_dom_sf"/>
</dbReference>
<sequence>MDDTCDDNTDWSEFPAAPLDYAAKLKAARARLAVSQADFAAPLQVPASTLRIWQQRRTKPHALGLTMIDLVYDDTEGRAERLLGKRVA</sequence>
<accession>A0ABS4BBF8</accession>
<dbReference type="SUPFAM" id="SSF47413">
    <property type="entry name" value="lambda repressor-like DNA-binding domains"/>
    <property type="match status" value="1"/>
</dbReference>
<comment type="caution">
    <text evidence="1">The sequence shown here is derived from an EMBL/GenBank/DDBJ whole genome shotgun (WGS) entry which is preliminary data.</text>
</comment>
<evidence type="ECO:0000313" key="2">
    <source>
        <dbReference type="Proteomes" id="UP000678276"/>
    </source>
</evidence>
<protein>
    <recommendedName>
        <fullName evidence="3">XRE family transcriptional regulator</fullName>
    </recommendedName>
</protein>
<reference evidence="1 2" key="1">
    <citation type="submission" date="2021-04" db="EMBL/GenBank/DDBJ databases">
        <title>Whole genome sequence of Jiella sp. KSK16Y-1.</title>
        <authorList>
            <person name="Tuo L."/>
        </authorList>
    </citation>
    <scope>NUCLEOTIDE SEQUENCE [LARGE SCALE GENOMIC DNA]</scope>
    <source>
        <strain evidence="1 2">KSK16Y-1</strain>
    </source>
</reference>
<dbReference type="Gene3D" id="1.10.260.40">
    <property type="entry name" value="lambda repressor-like DNA-binding domains"/>
    <property type="match status" value="1"/>
</dbReference>
<organism evidence="1 2">
    <name type="scientific">Jiella mangrovi</name>
    <dbReference type="NCBI Taxonomy" id="2821407"/>
    <lineage>
        <taxon>Bacteria</taxon>
        <taxon>Pseudomonadati</taxon>
        <taxon>Pseudomonadota</taxon>
        <taxon>Alphaproteobacteria</taxon>
        <taxon>Hyphomicrobiales</taxon>
        <taxon>Aurantimonadaceae</taxon>
        <taxon>Jiella</taxon>
    </lineage>
</organism>
<dbReference type="Proteomes" id="UP000678276">
    <property type="component" value="Unassembled WGS sequence"/>
</dbReference>
<dbReference type="RefSeq" id="WP_209592489.1">
    <property type="nucleotide sequence ID" value="NZ_JAGJCF010000001.1"/>
</dbReference>
<evidence type="ECO:0000313" key="1">
    <source>
        <dbReference type="EMBL" id="MBP0614085.1"/>
    </source>
</evidence>
<dbReference type="EMBL" id="JAGJCF010000001">
    <property type="protein sequence ID" value="MBP0614085.1"/>
    <property type="molecule type" value="Genomic_DNA"/>
</dbReference>
<name>A0ABS4BBF8_9HYPH</name>
<gene>
    <name evidence="1" type="ORF">J6595_00595</name>
</gene>
<keyword evidence="2" id="KW-1185">Reference proteome</keyword>
<proteinExistence type="predicted"/>